<dbReference type="Pfam" id="PF14576">
    <property type="entry name" value="SEO_N"/>
    <property type="match status" value="1"/>
</dbReference>
<protein>
    <recommendedName>
        <fullName evidence="5">Sieve element occlusion</fullName>
    </recommendedName>
</protein>
<dbReference type="AlphaFoldDB" id="A0AA88D8D9"/>
<evidence type="ECO:0000259" key="1">
    <source>
        <dbReference type="Pfam" id="PF14576"/>
    </source>
</evidence>
<accession>A0AA88D8D9</accession>
<comment type="caution">
    <text evidence="3">The sequence shown here is derived from an EMBL/GenBank/DDBJ whole genome shotgun (WGS) entry which is preliminary data.</text>
</comment>
<gene>
    <name evidence="3" type="ORF">TIFTF001_016015</name>
</gene>
<evidence type="ECO:0000313" key="4">
    <source>
        <dbReference type="Proteomes" id="UP001187192"/>
    </source>
</evidence>
<dbReference type="InterPro" id="IPR039299">
    <property type="entry name" value="SEOA"/>
</dbReference>
<proteinExistence type="predicted"/>
<evidence type="ECO:0000259" key="2">
    <source>
        <dbReference type="Pfam" id="PF14577"/>
    </source>
</evidence>
<dbReference type="InterPro" id="IPR027942">
    <property type="entry name" value="SEO_N"/>
</dbReference>
<dbReference type="InterPro" id="IPR027944">
    <property type="entry name" value="SEO_C"/>
</dbReference>
<dbReference type="Proteomes" id="UP001187192">
    <property type="component" value="Unassembled WGS sequence"/>
</dbReference>
<dbReference type="GO" id="GO:0010088">
    <property type="term" value="P:phloem development"/>
    <property type="evidence" value="ECO:0007669"/>
    <property type="project" value="InterPro"/>
</dbReference>
<sequence length="673" mass="76876">MASFTLKTLLGIADQTTSAAGGEEKPAATTKAEPSLFAMSDKKIMDLIYESHVHTEQSYDDASLFAVVENILNHTTRIVDKVVQGIHVHADIEEKIPKGSVSVPLCTLKQICSEMSCKAPSEETPHKVALSILNNLRSYTWEAKAVLTLAAFAMEYGDFWLLAQLHHSHVHDPMTKSLEILNRVPAVIRPLELQKRRQTILELNDLVKATLQVIELIYKFEDLSKYDPKDLPALSVAAELFPVDVYWVIRTLVACTTKLDLLAHDEELDHYRKLCKLLHTPTEIVEIFKALILSKDNVLPQHRFLIFTREINIQPLIDGSTNRTVKIDVLKRKNVFIFVSGLDITEKDISVLYPIYEGIKNNSQYKIVWMPIVEQWNDDLRRTYERLRVTMPWYSVHFFSRIAGFRFIKEKWNFKGKPLVVAMNPQGKVENPNALHLIRVWGMKAFPFDKTAQENVSQQRNWIGTIVRDIDPVIPTWINEQKYIFFYGGKDKEWRQQVTKKVTTLASDLVFKEAKISIELFRVGKTIKGDEEDDDDGILGRFWSAIEGLFITNAHKEVDPVSQEIQKLLSYKNESGWFVLSKGSTVVLAGHGYTILRVFEEFNNWKAVVKQKGFEVTIKEYHSKALLTVPQCCRLDIPATAGAVPETIKCPECTRVMDSYVSYKCCHVDGAHH</sequence>
<reference evidence="3" key="1">
    <citation type="submission" date="2023-07" db="EMBL/GenBank/DDBJ databases">
        <title>draft genome sequence of fig (Ficus carica).</title>
        <authorList>
            <person name="Takahashi T."/>
            <person name="Nishimura K."/>
        </authorList>
    </citation>
    <scope>NUCLEOTIDE SEQUENCE</scope>
</reference>
<dbReference type="EMBL" id="BTGU01000023">
    <property type="protein sequence ID" value="GMN46841.1"/>
    <property type="molecule type" value="Genomic_DNA"/>
</dbReference>
<dbReference type="Pfam" id="PF14577">
    <property type="entry name" value="SEO_C"/>
    <property type="match status" value="1"/>
</dbReference>
<evidence type="ECO:0008006" key="5">
    <source>
        <dbReference type="Google" id="ProtNLM"/>
    </source>
</evidence>
<keyword evidence="4" id="KW-1185">Reference proteome</keyword>
<dbReference type="PANTHER" id="PTHR33232:SF18">
    <property type="entry name" value="PROTEIN SIEVE ELEMENT OCCLUSION B-LIKE"/>
    <property type="match status" value="1"/>
</dbReference>
<feature type="domain" description="Sieve element occlusion N-terminal" evidence="1">
    <location>
        <begin position="40"/>
        <end position="286"/>
    </location>
</feature>
<feature type="domain" description="Sieve element occlusion C-terminal" evidence="2">
    <location>
        <begin position="460"/>
        <end position="667"/>
    </location>
</feature>
<name>A0AA88D8D9_FICCA</name>
<dbReference type="PANTHER" id="PTHR33232">
    <property type="entry name" value="PROTEIN SIEVE ELEMENT OCCLUSION B-LIKE"/>
    <property type="match status" value="1"/>
</dbReference>
<evidence type="ECO:0000313" key="3">
    <source>
        <dbReference type="EMBL" id="GMN46841.1"/>
    </source>
</evidence>
<organism evidence="3 4">
    <name type="scientific">Ficus carica</name>
    <name type="common">Common fig</name>
    <dbReference type="NCBI Taxonomy" id="3494"/>
    <lineage>
        <taxon>Eukaryota</taxon>
        <taxon>Viridiplantae</taxon>
        <taxon>Streptophyta</taxon>
        <taxon>Embryophyta</taxon>
        <taxon>Tracheophyta</taxon>
        <taxon>Spermatophyta</taxon>
        <taxon>Magnoliopsida</taxon>
        <taxon>eudicotyledons</taxon>
        <taxon>Gunneridae</taxon>
        <taxon>Pentapetalae</taxon>
        <taxon>rosids</taxon>
        <taxon>fabids</taxon>
        <taxon>Rosales</taxon>
        <taxon>Moraceae</taxon>
        <taxon>Ficeae</taxon>
        <taxon>Ficus</taxon>
    </lineage>
</organism>